<feature type="chain" id="PRO_5012601276" evidence="2">
    <location>
        <begin position="27"/>
        <end position="326"/>
    </location>
</feature>
<comment type="caution">
    <text evidence="3">The sequence shown here is derived from an EMBL/GenBank/DDBJ whole genome shotgun (WGS) entry which is preliminary data.</text>
</comment>
<dbReference type="Gene3D" id="3.40.190.150">
    <property type="entry name" value="Bordetella uptake gene, domain 1"/>
    <property type="match status" value="1"/>
</dbReference>
<proteinExistence type="inferred from homology"/>
<dbReference type="PANTHER" id="PTHR42928">
    <property type="entry name" value="TRICARBOXYLATE-BINDING PROTEIN"/>
    <property type="match status" value="1"/>
</dbReference>
<reference evidence="4" key="1">
    <citation type="submission" date="2017-06" db="EMBL/GenBank/DDBJ databases">
        <title>Herbaspirillum phytohormonus sp. nov., isolated from the root nodule of Robinia pseudoacacia in lead-zinc mine.</title>
        <authorList>
            <person name="Fan M."/>
            <person name="Lin Y."/>
        </authorList>
    </citation>
    <scope>NUCLEOTIDE SEQUENCE [LARGE SCALE GENOMIC DNA]</scope>
    <source>
        <strain evidence="4">SC-089</strain>
    </source>
</reference>
<evidence type="ECO:0000256" key="2">
    <source>
        <dbReference type="SAM" id="SignalP"/>
    </source>
</evidence>
<evidence type="ECO:0000313" key="3">
    <source>
        <dbReference type="EMBL" id="OWT66255.1"/>
    </source>
</evidence>
<keyword evidence="2" id="KW-0732">Signal</keyword>
<dbReference type="Gene3D" id="3.40.190.10">
    <property type="entry name" value="Periplasmic binding protein-like II"/>
    <property type="match status" value="1"/>
</dbReference>
<protein>
    <submittedName>
        <fullName evidence="3">LacI family transcriptional regulator</fullName>
    </submittedName>
</protein>
<dbReference type="AlphaFoldDB" id="A0A225MYF3"/>
<evidence type="ECO:0000256" key="1">
    <source>
        <dbReference type="ARBA" id="ARBA00006987"/>
    </source>
</evidence>
<dbReference type="OrthoDB" id="8678477at2"/>
<sequence>MNKRISIAGRLCAAAFFLCAAAGAQADSWPSRSIRMVVPFAAGGSVDVTGRVLARALARRLGQPIVVENRSGAAGMIGTDYVVKAAPDGYTIVMASAGIVAVGPHIYKHMPFDPFKDLEPVSRVVDGVNVAVVRPSSPIKSIKDLIAAAKASPGKINFGSSGIGASDDMATELFTNMTHTKMTNIAYKGGGPAIIDLLGGNIDVIFSAVAPAIGHIKSGKLRPLGVTTPERLAILPNVPTIAQAGVPGYESVAWYGLFAPRGTPKAVVERLSVATREALKDPAVSKQLMDSGLIPHGSTPSSFAAYIRQDSQKWAKVVKDNGIKVE</sequence>
<comment type="similarity">
    <text evidence="1">Belongs to the UPF0065 (bug) family.</text>
</comment>
<dbReference type="PIRSF" id="PIRSF017082">
    <property type="entry name" value="YflP"/>
    <property type="match status" value="1"/>
</dbReference>
<dbReference type="InterPro" id="IPR005064">
    <property type="entry name" value="BUG"/>
</dbReference>
<accession>A0A225MYF3</accession>
<dbReference type="RefSeq" id="WP_088601383.1">
    <property type="nucleotide sequence ID" value="NZ_NJIH01000001.1"/>
</dbReference>
<dbReference type="InterPro" id="IPR042100">
    <property type="entry name" value="Bug_dom1"/>
</dbReference>
<evidence type="ECO:0000313" key="4">
    <source>
        <dbReference type="Proteomes" id="UP000214603"/>
    </source>
</evidence>
<dbReference type="SUPFAM" id="SSF53850">
    <property type="entry name" value="Periplasmic binding protein-like II"/>
    <property type="match status" value="1"/>
</dbReference>
<dbReference type="Pfam" id="PF03401">
    <property type="entry name" value="TctC"/>
    <property type="match status" value="1"/>
</dbReference>
<name>A0A225MYF3_9BURK</name>
<gene>
    <name evidence="3" type="ORF">CEY11_00465</name>
</gene>
<feature type="signal peptide" evidence="2">
    <location>
        <begin position="1"/>
        <end position="26"/>
    </location>
</feature>
<dbReference type="Proteomes" id="UP000214603">
    <property type="component" value="Unassembled WGS sequence"/>
</dbReference>
<organism evidence="3 4">
    <name type="scientific">Candidimonas nitroreducens</name>
    <dbReference type="NCBI Taxonomy" id="683354"/>
    <lineage>
        <taxon>Bacteria</taxon>
        <taxon>Pseudomonadati</taxon>
        <taxon>Pseudomonadota</taxon>
        <taxon>Betaproteobacteria</taxon>
        <taxon>Burkholderiales</taxon>
        <taxon>Alcaligenaceae</taxon>
        <taxon>Candidimonas</taxon>
    </lineage>
</organism>
<dbReference type="CDD" id="cd13578">
    <property type="entry name" value="PBP2_Bug27"/>
    <property type="match status" value="1"/>
</dbReference>
<keyword evidence="4" id="KW-1185">Reference proteome</keyword>
<dbReference type="PANTHER" id="PTHR42928:SF5">
    <property type="entry name" value="BLR1237 PROTEIN"/>
    <property type="match status" value="1"/>
</dbReference>
<dbReference type="EMBL" id="NJIH01000001">
    <property type="protein sequence ID" value="OWT66255.1"/>
    <property type="molecule type" value="Genomic_DNA"/>
</dbReference>